<evidence type="ECO:0007829" key="5">
    <source>
        <dbReference type="PeptideAtlas" id="B7PGY9"/>
    </source>
</evidence>
<dbReference type="VEuPathDB" id="VectorBase:ISCW003643"/>
<reference evidence="3" key="2">
    <citation type="submission" date="2020-05" db="UniProtKB">
        <authorList>
            <consortium name="EnsemblMetazoa"/>
        </authorList>
    </citation>
    <scope>IDENTIFICATION</scope>
    <source>
        <strain evidence="3">wikel</strain>
    </source>
</reference>
<evidence type="ECO:0000313" key="4">
    <source>
        <dbReference type="Proteomes" id="UP000001555"/>
    </source>
</evidence>
<feature type="compositionally biased region" description="Polar residues" evidence="1">
    <location>
        <begin position="140"/>
        <end position="151"/>
    </location>
</feature>
<dbReference type="PaxDb" id="6945-B7PGY9"/>
<evidence type="ECO:0000313" key="2">
    <source>
        <dbReference type="EMBL" id="EEC05861.1"/>
    </source>
</evidence>
<keyword evidence="5" id="KW-1267">Proteomics identification</keyword>
<dbReference type="HOGENOM" id="CLU_1628891_0_0_1"/>
<evidence type="ECO:0000256" key="1">
    <source>
        <dbReference type="SAM" id="MobiDB-lite"/>
    </source>
</evidence>
<keyword evidence="4" id="KW-1185">Reference proteome</keyword>
<gene>
    <name evidence="2" type="ORF">IscW_ISCW003643</name>
</gene>
<dbReference type="EMBL" id="DS709974">
    <property type="protein sequence ID" value="EEC05861.1"/>
    <property type="molecule type" value="Genomic_DNA"/>
</dbReference>
<evidence type="ECO:0000313" key="3">
    <source>
        <dbReference type="EnsemblMetazoa" id="ISCW003643-PA"/>
    </source>
</evidence>
<protein>
    <submittedName>
        <fullName evidence="2 3">Uncharacterized protein</fullName>
    </submittedName>
</protein>
<dbReference type="EnsemblMetazoa" id="ISCW003643-RA">
    <property type="protein sequence ID" value="ISCW003643-PA"/>
    <property type="gene ID" value="ISCW003643"/>
</dbReference>
<feature type="region of interest" description="Disordered" evidence="1">
    <location>
        <begin position="136"/>
        <end position="163"/>
    </location>
</feature>
<dbReference type="Proteomes" id="UP000001555">
    <property type="component" value="Unassembled WGS sequence"/>
</dbReference>
<dbReference type="InParanoid" id="B7PGY9"/>
<dbReference type="OrthoDB" id="2538017at2759"/>
<organism>
    <name type="scientific">Ixodes scapularis</name>
    <name type="common">Black-legged tick</name>
    <name type="synonym">Deer tick</name>
    <dbReference type="NCBI Taxonomy" id="6945"/>
    <lineage>
        <taxon>Eukaryota</taxon>
        <taxon>Metazoa</taxon>
        <taxon>Ecdysozoa</taxon>
        <taxon>Arthropoda</taxon>
        <taxon>Chelicerata</taxon>
        <taxon>Arachnida</taxon>
        <taxon>Acari</taxon>
        <taxon>Parasitiformes</taxon>
        <taxon>Ixodida</taxon>
        <taxon>Ixodoidea</taxon>
        <taxon>Ixodidae</taxon>
        <taxon>Ixodinae</taxon>
        <taxon>Ixodes</taxon>
    </lineage>
</organism>
<feature type="region of interest" description="Disordered" evidence="1">
    <location>
        <begin position="28"/>
        <end position="62"/>
    </location>
</feature>
<dbReference type="AlphaFoldDB" id="B7PGY9"/>
<dbReference type="VEuPathDB" id="VectorBase:ISCP_033144"/>
<reference evidence="2 4" key="1">
    <citation type="submission" date="2008-03" db="EMBL/GenBank/DDBJ databases">
        <title>Annotation of Ixodes scapularis.</title>
        <authorList>
            <consortium name="Ixodes scapularis Genome Project Consortium"/>
            <person name="Caler E."/>
            <person name="Hannick L.I."/>
            <person name="Bidwell S."/>
            <person name="Joardar V."/>
            <person name="Thiagarajan M."/>
            <person name="Amedeo P."/>
            <person name="Galinsky K.J."/>
            <person name="Schobel S."/>
            <person name="Inman J."/>
            <person name="Hostetler J."/>
            <person name="Miller J."/>
            <person name="Hammond M."/>
            <person name="Megy K."/>
            <person name="Lawson D."/>
            <person name="Kodira C."/>
            <person name="Sutton G."/>
            <person name="Meyer J."/>
            <person name="Hill C.A."/>
            <person name="Birren B."/>
            <person name="Nene V."/>
            <person name="Collins F."/>
            <person name="Alarcon-Chaidez F."/>
            <person name="Wikel S."/>
            <person name="Strausberg R."/>
        </authorList>
    </citation>
    <scope>NUCLEOTIDE SEQUENCE [LARGE SCALE GENOMIC DNA]</scope>
    <source>
        <strain evidence="4">Wikel</strain>
        <strain evidence="2">Wikel colony</strain>
    </source>
</reference>
<name>B7PGY9_IXOSC</name>
<dbReference type="VEuPathDB" id="VectorBase:ISCI003643"/>
<dbReference type="EMBL" id="ABJB010094632">
    <property type="status" value="NOT_ANNOTATED_CDS"/>
    <property type="molecule type" value="Genomic_DNA"/>
</dbReference>
<accession>B7PGY9</accession>
<proteinExistence type="evidence at protein level"/>
<sequence length="163" mass="16441">MHQTSFEPRLVGVPPSVARFPQKRKEELLSLSSSGPGGFSLELREKQSSPSGSNVSMAWGPTPFSSQRSDAALAMASALARAGQPTAIGGGILGSLGGQPGLTSTGGLVSSGLFGGQATTGTSSLFASASPFKSLGGDSFGSSTTGQTFQLQRPPPGNKRGKK</sequence>